<name>A0A239LIK2_9BACT</name>
<dbReference type="NCBIfam" id="NF012200">
    <property type="entry name" value="choice_anch_D"/>
    <property type="match status" value="3"/>
</dbReference>
<dbReference type="EMBL" id="FZOU01000007">
    <property type="protein sequence ID" value="SNT29384.1"/>
    <property type="molecule type" value="Genomic_DNA"/>
</dbReference>
<dbReference type="InterPro" id="IPR013783">
    <property type="entry name" value="Ig-like_fold"/>
</dbReference>
<dbReference type="Pfam" id="PF14686">
    <property type="entry name" value="fn3_3"/>
    <property type="match status" value="1"/>
</dbReference>
<dbReference type="GO" id="GO:0030246">
    <property type="term" value="F:carbohydrate binding"/>
    <property type="evidence" value="ECO:0007669"/>
    <property type="project" value="InterPro"/>
</dbReference>
<dbReference type="InterPro" id="IPR029411">
    <property type="entry name" value="RG-lyase_III"/>
</dbReference>
<dbReference type="Gene3D" id="2.60.40.10">
    <property type="entry name" value="Immunoglobulins"/>
    <property type="match status" value="3"/>
</dbReference>
<dbReference type="PANTHER" id="PTHR32018:SF1">
    <property type="entry name" value="RHAMNOGALACTURONAN ENDOLYASE"/>
    <property type="match status" value="1"/>
</dbReference>
<keyword evidence="8" id="KW-1185">Reference proteome</keyword>
<dbReference type="AlphaFoldDB" id="A0A239LIK2"/>
<feature type="domain" description="Abnormal spindle-like microcephaly-associated protein ASH" evidence="6">
    <location>
        <begin position="55"/>
        <end position="144"/>
    </location>
</feature>
<dbReference type="InterPro" id="IPR051850">
    <property type="entry name" value="Polysacch_Lyase_4"/>
</dbReference>
<dbReference type="InterPro" id="IPR014718">
    <property type="entry name" value="GH-type_carb-bd"/>
</dbReference>
<accession>A0A239LIK2</accession>
<dbReference type="Pfam" id="PF15780">
    <property type="entry name" value="ASH"/>
    <property type="match status" value="1"/>
</dbReference>
<evidence type="ECO:0000256" key="1">
    <source>
        <dbReference type="ARBA" id="ARBA00004496"/>
    </source>
</evidence>
<dbReference type="OrthoDB" id="101122at2"/>
<dbReference type="SUPFAM" id="SSF49452">
    <property type="entry name" value="Starch-binding domain-like"/>
    <property type="match status" value="1"/>
</dbReference>
<evidence type="ECO:0000256" key="3">
    <source>
        <dbReference type="ARBA" id="ARBA00022729"/>
    </source>
</evidence>
<evidence type="ECO:0000313" key="7">
    <source>
        <dbReference type="EMBL" id="SNT29384.1"/>
    </source>
</evidence>
<reference evidence="7 8" key="1">
    <citation type="submission" date="2017-06" db="EMBL/GenBank/DDBJ databases">
        <authorList>
            <person name="Kim H.J."/>
            <person name="Triplett B.A."/>
        </authorList>
    </citation>
    <scope>NUCLEOTIDE SEQUENCE [LARGE SCALE GENOMIC DNA]</scope>
    <source>
        <strain evidence="7 8">DSM 18704</strain>
    </source>
</reference>
<evidence type="ECO:0000313" key="8">
    <source>
        <dbReference type="Proteomes" id="UP000198356"/>
    </source>
</evidence>
<comment type="subcellular location">
    <subcellularLocation>
        <location evidence="1">Cytoplasm</location>
    </subcellularLocation>
</comment>
<dbReference type="CDD" id="cd10316">
    <property type="entry name" value="RGL4_M"/>
    <property type="match status" value="1"/>
</dbReference>
<evidence type="ECO:0000259" key="5">
    <source>
        <dbReference type="Pfam" id="PF14686"/>
    </source>
</evidence>
<gene>
    <name evidence="7" type="ORF">SAMN05421770_1072</name>
</gene>
<dbReference type="Proteomes" id="UP000198356">
    <property type="component" value="Unassembled WGS sequence"/>
</dbReference>
<organism evidence="7 8">
    <name type="scientific">Granulicella rosea</name>
    <dbReference type="NCBI Taxonomy" id="474952"/>
    <lineage>
        <taxon>Bacteria</taxon>
        <taxon>Pseudomonadati</taxon>
        <taxon>Acidobacteriota</taxon>
        <taxon>Terriglobia</taxon>
        <taxon>Terriglobales</taxon>
        <taxon>Acidobacteriaceae</taxon>
        <taxon>Granulicella</taxon>
    </lineage>
</organism>
<protein>
    <submittedName>
        <fullName evidence="7">Abnormal spindle-like microcephaly-assoc'd, ASPM-SPD-2-Hydin</fullName>
    </submittedName>
</protein>
<feature type="domain" description="Rhamnogalacturonan lyase" evidence="4">
    <location>
        <begin position="798"/>
        <end position="1005"/>
    </location>
</feature>
<evidence type="ECO:0000259" key="6">
    <source>
        <dbReference type="Pfam" id="PF15780"/>
    </source>
</evidence>
<dbReference type="InterPro" id="IPR029413">
    <property type="entry name" value="RG-lyase_II"/>
</dbReference>
<keyword evidence="3" id="KW-0732">Signal</keyword>
<dbReference type="Gene3D" id="2.70.98.10">
    <property type="match status" value="1"/>
</dbReference>
<dbReference type="InterPro" id="IPR013784">
    <property type="entry name" value="Carb-bd-like_fold"/>
</dbReference>
<proteinExistence type="predicted"/>
<evidence type="ECO:0000259" key="4">
    <source>
        <dbReference type="Pfam" id="PF14683"/>
    </source>
</evidence>
<dbReference type="PANTHER" id="PTHR32018">
    <property type="entry name" value="RHAMNOGALACTURONATE LYASE FAMILY PROTEIN"/>
    <property type="match status" value="1"/>
</dbReference>
<dbReference type="GO" id="GO:0005737">
    <property type="term" value="C:cytoplasm"/>
    <property type="evidence" value="ECO:0007669"/>
    <property type="project" value="UniProtKB-SubCell"/>
</dbReference>
<dbReference type="Gene3D" id="2.60.40.1120">
    <property type="entry name" value="Carboxypeptidase-like, regulatory domain"/>
    <property type="match status" value="1"/>
</dbReference>
<evidence type="ECO:0000256" key="2">
    <source>
        <dbReference type="ARBA" id="ARBA00022490"/>
    </source>
</evidence>
<feature type="domain" description="Rhamnogalacturonan lyase" evidence="5">
    <location>
        <begin position="703"/>
        <end position="783"/>
    </location>
</feature>
<sequence length="1040" mass="107409">MAAIPELGFGLMSRSLRSVCLLVGCAALWAALAGCSSKTAATPVAPAVPAVSLSAATLSFSAQAVGTSSAVQTVTLSNTGTAALTLNSIGTAGTNAASFIQSNTCGTSVAAGASCTISVYFSPAGAGANAATVTIADSASGSPQSIALTGTGTAPAASLSATTLAFTANTGTTAPAQTVTLSNTGTASLAITSIVLGGANANSFTETNTCGASLAAGANCAITAAFAQSAAGSYAATLTVADNASGSPQTITLTGVETAPAVSLSASALTFTTPAESTSATQIVTLNNTGNGALTISGISLGGANAASFNQTTTCGATLAAGSSCTLTLSLTAYLAQSYAGTATIAGNMPGGSSTISLTGTGTGVITLNTTNAADWVVNNGAVTLDWDPAQFHIFGIHLAGDSNNLVDVTNISSKDAKPLGLYMGNQGLGAGTIYTGSKQVGNAYLDFWVGEQSNATNFMTYEMHVVVTANDPGFHTYYVVNHSATDIAGALSLVLWQFRTNLGLFTHSYQVNSGLNNLGVIDTPIPSPYNAQLNDVGRQVQNAVVDLHGITDTATAAFIASQGREFYTKYDYSTYEYLHKEHGVYGPQYGTWCVLPRTDTIAGGPSKQDVDTLDQIIQQEMSGAHYVGTLNYVPPQGVNTTKMYGPVYFHFNELNATNTTPASLYAEAQTWLPWFDTLYDNDATLTAASYVPSTGRGAVTATVAGTGAAGTNNAWTVLSDPAANYQLTNLGYDYWANNDTSGKAVMTGVVPGTYRLSTYVLGQWGEMRQEGVKVAANQTTTLTGTFVPENFGTATPIWTIGTPDRSAHEFLHAHDAKGNDFRTYQGQFDYWNDFAATAGKQIYYATAVGTTPATNDPNKINYVQWKTFDPGLYAGVYNGSDDTTDGYNYIVPSYIGVANVATASSPGLDVHFTTTAAQTAQGSNVILSLGVASAEGSVVATLNGHQLIWHVINDSDAMVRSGVSGYYQWLVLDWPTTDLNAPGTDNVLNFTSSQIGWMPDAMRLEITNNTGDPATTGWNDYEYVSGSKYTPANDAVANP</sequence>
<dbReference type="Pfam" id="PF14683">
    <property type="entry name" value="CBM-like"/>
    <property type="match status" value="1"/>
</dbReference>
<dbReference type="InterPro" id="IPR031549">
    <property type="entry name" value="ASH"/>
</dbReference>
<keyword evidence="2" id="KW-0963">Cytoplasm</keyword>